<proteinExistence type="predicted"/>
<protein>
    <submittedName>
        <fullName evidence="1">Uncharacterized protein</fullName>
    </submittedName>
</protein>
<dbReference type="Proteomes" id="UP000230002">
    <property type="component" value="Unassembled WGS sequence"/>
</dbReference>
<comment type="caution">
    <text evidence="1">The sequence shown here is derived from an EMBL/GenBank/DDBJ whole genome shotgun (WGS) entry which is preliminary data.</text>
</comment>
<organism evidence="1 2">
    <name type="scientific">Ganoderma sinense ZZ0214-1</name>
    <dbReference type="NCBI Taxonomy" id="1077348"/>
    <lineage>
        <taxon>Eukaryota</taxon>
        <taxon>Fungi</taxon>
        <taxon>Dikarya</taxon>
        <taxon>Basidiomycota</taxon>
        <taxon>Agaricomycotina</taxon>
        <taxon>Agaricomycetes</taxon>
        <taxon>Polyporales</taxon>
        <taxon>Polyporaceae</taxon>
        <taxon>Ganoderma</taxon>
    </lineage>
</organism>
<sequence>MPTRHSDGIRTIRARCHGYSSCFEFAPRSPDALHVKRADFFNSRIFVADGLYGWPASNFVGREGEILLYLFL</sequence>
<name>A0A2G8SJN0_9APHY</name>
<reference evidence="1 2" key="1">
    <citation type="journal article" date="2015" name="Sci. Rep.">
        <title>Chromosome-level genome map provides insights into diverse defense mechanisms in the medicinal fungus Ganoderma sinense.</title>
        <authorList>
            <person name="Zhu Y."/>
            <person name="Xu J."/>
            <person name="Sun C."/>
            <person name="Zhou S."/>
            <person name="Xu H."/>
            <person name="Nelson D.R."/>
            <person name="Qian J."/>
            <person name="Song J."/>
            <person name="Luo H."/>
            <person name="Xiang L."/>
            <person name="Li Y."/>
            <person name="Xu Z."/>
            <person name="Ji A."/>
            <person name="Wang L."/>
            <person name="Lu S."/>
            <person name="Hayward A."/>
            <person name="Sun W."/>
            <person name="Li X."/>
            <person name="Schwartz D.C."/>
            <person name="Wang Y."/>
            <person name="Chen S."/>
        </authorList>
    </citation>
    <scope>NUCLEOTIDE SEQUENCE [LARGE SCALE GENOMIC DNA]</scope>
    <source>
        <strain evidence="1 2">ZZ0214-1</strain>
    </source>
</reference>
<accession>A0A2G8SJN0</accession>
<evidence type="ECO:0000313" key="2">
    <source>
        <dbReference type="Proteomes" id="UP000230002"/>
    </source>
</evidence>
<keyword evidence="2" id="KW-1185">Reference proteome</keyword>
<dbReference type="AlphaFoldDB" id="A0A2G8SJN0"/>
<gene>
    <name evidence="1" type="ORF">GSI_03634</name>
</gene>
<dbReference type="EMBL" id="AYKW01000006">
    <property type="protein sequence ID" value="PIL33927.1"/>
    <property type="molecule type" value="Genomic_DNA"/>
</dbReference>
<evidence type="ECO:0000313" key="1">
    <source>
        <dbReference type="EMBL" id="PIL33927.1"/>
    </source>
</evidence>